<dbReference type="InterPro" id="IPR044511">
    <property type="entry name" value="At1g03370/At5g50170-like"/>
</dbReference>
<proteinExistence type="predicted"/>
<feature type="domain" description="C2" evidence="6">
    <location>
        <begin position="522"/>
        <end position="639"/>
    </location>
</feature>
<dbReference type="InterPro" id="IPR031968">
    <property type="entry name" value="VASt"/>
</dbReference>
<feature type="domain" description="VASt" evidence="7">
    <location>
        <begin position="253"/>
        <end position="425"/>
    </location>
</feature>
<dbReference type="CDD" id="cd13219">
    <property type="entry name" value="PH-GRAM_C2-GRAM"/>
    <property type="match status" value="1"/>
</dbReference>
<evidence type="ECO:0000256" key="3">
    <source>
        <dbReference type="ARBA" id="ARBA00022989"/>
    </source>
</evidence>
<comment type="subcellular location">
    <subcellularLocation>
        <location evidence="1">Membrane</location>
        <topology evidence="1">Single-pass membrane protein</topology>
    </subcellularLocation>
</comment>
<keyword evidence="2" id="KW-0812">Transmembrane</keyword>
<dbReference type="InterPro" id="IPR000008">
    <property type="entry name" value="C2_dom"/>
</dbReference>
<keyword evidence="3" id="KW-1133">Transmembrane helix</keyword>
<dbReference type="Pfam" id="PF00168">
    <property type="entry name" value="C2"/>
    <property type="match status" value="2"/>
</dbReference>
<dbReference type="Gene3D" id="2.30.29.30">
    <property type="entry name" value="Pleckstrin-homology domain (PH domain)/Phosphotyrosine-binding domain (PTB)"/>
    <property type="match status" value="1"/>
</dbReference>
<name>A0A6A3C595_HIBSY</name>
<feature type="region of interest" description="Disordered" evidence="5">
    <location>
        <begin position="153"/>
        <end position="183"/>
    </location>
</feature>
<evidence type="ECO:0000256" key="1">
    <source>
        <dbReference type="ARBA" id="ARBA00004167"/>
    </source>
</evidence>
<organism evidence="8 9">
    <name type="scientific">Hibiscus syriacus</name>
    <name type="common">Rose of Sharon</name>
    <dbReference type="NCBI Taxonomy" id="106335"/>
    <lineage>
        <taxon>Eukaryota</taxon>
        <taxon>Viridiplantae</taxon>
        <taxon>Streptophyta</taxon>
        <taxon>Embryophyta</taxon>
        <taxon>Tracheophyta</taxon>
        <taxon>Spermatophyta</taxon>
        <taxon>Magnoliopsida</taxon>
        <taxon>eudicotyledons</taxon>
        <taxon>Gunneridae</taxon>
        <taxon>Pentapetalae</taxon>
        <taxon>rosids</taxon>
        <taxon>malvids</taxon>
        <taxon>Malvales</taxon>
        <taxon>Malvaceae</taxon>
        <taxon>Malvoideae</taxon>
        <taxon>Hibiscus</taxon>
    </lineage>
</organism>
<dbReference type="Proteomes" id="UP000436088">
    <property type="component" value="Unassembled WGS sequence"/>
</dbReference>
<dbReference type="InterPro" id="IPR011993">
    <property type="entry name" value="PH-like_dom_sf"/>
</dbReference>
<evidence type="ECO:0000256" key="4">
    <source>
        <dbReference type="ARBA" id="ARBA00023136"/>
    </source>
</evidence>
<evidence type="ECO:0000259" key="7">
    <source>
        <dbReference type="PROSITE" id="PS51778"/>
    </source>
</evidence>
<evidence type="ECO:0000259" key="6">
    <source>
        <dbReference type="PROSITE" id="PS50004"/>
    </source>
</evidence>
<feature type="domain" description="VASt" evidence="7">
    <location>
        <begin position="853"/>
        <end position="1016"/>
    </location>
</feature>
<gene>
    <name evidence="8" type="ORF">F3Y22_tig00010533pilonHSYRG00254</name>
</gene>
<dbReference type="Gene3D" id="2.60.40.150">
    <property type="entry name" value="C2 domain"/>
    <property type="match status" value="2"/>
</dbReference>
<protein>
    <submittedName>
        <fullName evidence="8">C2 and GRAM domain-containing protein</fullName>
    </submittedName>
</protein>
<evidence type="ECO:0000313" key="8">
    <source>
        <dbReference type="EMBL" id="KAE8724370.1"/>
    </source>
</evidence>
<evidence type="ECO:0000256" key="2">
    <source>
        <dbReference type="ARBA" id="ARBA00022692"/>
    </source>
</evidence>
<dbReference type="EMBL" id="VEPZ02000472">
    <property type="protein sequence ID" value="KAE8724370.1"/>
    <property type="molecule type" value="Genomic_DNA"/>
</dbReference>
<dbReference type="PROSITE" id="PS51778">
    <property type="entry name" value="VAST"/>
    <property type="match status" value="2"/>
</dbReference>
<evidence type="ECO:0000256" key="5">
    <source>
        <dbReference type="SAM" id="MobiDB-lite"/>
    </source>
</evidence>
<dbReference type="SMART" id="SM00239">
    <property type="entry name" value="C2"/>
    <property type="match status" value="2"/>
</dbReference>
<dbReference type="InterPro" id="IPR035892">
    <property type="entry name" value="C2_domain_sf"/>
</dbReference>
<sequence length="1019" mass="114468">MKLIVGVMEARNIPAMDINGFSDPYVKLQLGKQRYKTKVMKKTLNPIWGEEFSFKVEDLNEDLLISVLDEDKYFNDDFVGHLKVPVSQVFGARNKSLGTAWYALHPKNKRLKNKDRGEILFNIYFSLNNLNCDGDPAPTLRKHEDMASNDLSRSFSGSLNLSSPPIQDDNMSSKEEKSSAQKSLAGRITQMFNRNVDTASTTSTRGTDLTEIPEISSADIVDNKSDDQSSSFEEAIEALCSRDQGSEVPSNLPGGVLLDQLYVIAQKELNSLLFSPDSSFPRSVAELQGSTDPQFGPWKFENGGESLQRIYSYIRAPTKLIKAVKATEEHTYIKADGKTFSVLAVVSTPDVMYGSTFKTEVLYCITPGTELPSGEQSSHLVISWRTNFLQSTMMKSMIENGTRQGLRESFEHFTTLLEQTVKPVDPKDLGLNKEQLLGSLQAEPQSDWKLAFQYLANFTMASTVLMSLYVIVHICLAGPSTIQGLEFVGLDLPDSIGELIVCAVLVLQGERVLRLISRYVHARAQKGSDHGVKAQGDGWLLTVALIEGSTLAAVDSSGFCDPYVVFTCNGKTRTSSIKYQKSAPQWNEILEFDAMKEPPSVLDVEVFDFDGPFDEPTSLGRSEVNFVRSNISDLADVWVPLQGKLAQACQSKLHLRVFVENTRGGNVVTEYLKKMEKEVGKKINVRSPQTNSTFQKLFGLPPEEFLINDFTCHLKRRMPLQGRLFLSPRVIGFHANLFGHRTKFFFLWEDIEDIQVFPPTLSSMGSPVIVVTLRPGRGLDARHGAKNQDEEGRLKFHYQSFVSFNIAHRTIMALWKARALSPEQKVQIVEEESESKGLQPDESGSFLVLEDVTMSEVYSRALPIPIGFVMDLFSGGELEYKAMKRAGGLNYSCTPWESEKADVYERQVYYRFDKRVSGYRGEVTSTQQKSLLPDKNGWLIEEVMTLHGVPLGDHFNLHLRYQIEDLHSRAKGRQVRVFFGIAWLKSTKHEKRIANNIFSNLEGRLKVIFGVVEKEYTAR</sequence>
<accession>A0A6A3C595</accession>
<dbReference type="PRINTS" id="PR00360">
    <property type="entry name" value="C2DOMAIN"/>
</dbReference>
<feature type="compositionally biased region" description="Low complexity" evidence="5">
    <location>
        <begin position="153"/>
        <end position="163"/>
    </location>
</feature>
<keyword evidence="9" id="KW-1185">Reference proteome</keyword>
<dbReference type="CDD" id="cd00030">
    <property type="entry name" value="C2"/>
    <property type="match status" value="2"/>
</dbReference>
<dbReference type="SUPFAM" id="SSF49562">
    <property type="entry name" value="C2 domain (Calcium/lipid-binding domain, CaLB)"/>
    <property type="match status" value="2"/>
</dbReference>
<feature type="domain" description="C2" evidence="6">
    <location>
        <begin position="1"/>
        <end position="102"/>
    </location>
</feature>
<keyword evidence="4" id="KW-0472">Membrane</keyword>
<dbReference type="Pfam" id="PF02893">
    <property type="entry name" value="GRAM"/>
    <property type="match status" value="1"/>
</dbReference>
<comment type="caution">
    <text evidence="8">The sequence shown here is derived from an EMBL/GenBank/DDBJ whole genome shotgun (WGS) entry which is preliminary data.</text>
</comment>
<dbReference type="Pfam" id="PF16016">
    <property type="entry name" value="VASt"/>
    <property type="match status" value="2"/>
</dbReference>
<dbReference type="PROSITE" id="PS50004">
    <property type="entry name" value="C2"/>
    <property type="match status" value="2"/>
</dbReference>
<dbReference type="InterPro" id="IPR004182">
    <property type="entry name" value="GRAM"/>
</dbReference>
<evidence type="ECO:0000313" key="9">
    <source>
        <dbReference type="Proteomes" id="UP000436088"/>
    </source>
</evidence>
<dbReference type="GO" id="GO:0016020">
    <property type="term" value="C:membrane"/>
    <property type="evidence" value="ECO:0007669"/>
    <property type="project" value="UniProtKB-SubCell"/>
</dbReference>
<dbReference type="PANTHER" id="PTHR46296:SF8">
    <property type="entry name" value="OS06G0297800 PROTEIN"/>
    <property type="match status" value="1"/>
</dbReference>
<dbReference type="PANTHER" id="PTHR46296">
    <property type="entry name" value="BNAA05G37250D PROTEIN"/>
    <property type="match status" value="1"/>
</dbReference>
<reference evidence="8" key="1">
    <citation type="submission" date="2019-09" db="EMBL/GenBank/DDBJ databases">
        <title>Draft genome information of white flower Hibiscus syriacus.</title>
        <authorList>
            <person name="Kim Y.-M."/>
        </authorList>
    </citation>
    <scope>NUCLEOTIDE SEQUENCE [LARGE SCALE GENOMIC DNA]</scope>
    <source>
        <strain evidence="8">YM2019G1</strain>
    </source>
</reference>
<dbReference type="SMART" id="SM00568">
    <property type="entry name" value="GRAM"/>
    <property type="match status" value="1"/>
</dbReference>
<dbReference type="AlphaFoldDB" id="A0A6A3C595"/>